<dbReference type="Proteomes" id="UP000215335">
    <property type="component" value="Unassembled WGS sequence"/>
</dbReference>
<protein>
    <submittedName>
        <fullName evidence="2">Uncharacterized protein</fullName>
    </submittedName>
</protein>
<keyword evidence="3" id="KW-1185">Reference proteome</keyword>
<dbReference type="EMBL" id="NNAY01002729">
    <property type="protein sequence ID" value="OXU20677.1"/>
    <property type="molecule type" value="Genomic_DNA"/>
</dbReference>
<dbReference type="Gene3D" id="1.20.920.20">
    <property type="match status" value="1"/>
</dbReference>
<feature type="region of interest" description="Disordered" evidence="1">
    <location>
        <begin position="1"/>
        <end position="24"/>
    </location>
</feature>
<feature type="non-terminal residue" evidence="2">
    <location>
        <position position="1"/>
    </location>
</feature>
<accession>A0A232EQT0</accession>
<organism evidence="2 3">
    <name type="scientific">Trichomalopsis sarcophagae</name>
    <dbReference type="NCBI Taxonomy" id="543379"/>
    <lineage>
        <taxon>Eukaryota</taxon>
        <taxon>Metazoa</taxon>
        <taxon>Ecdysozoa</taxon>
        <taxon>Arthropoda</taxon>
        <taxon>Hexapoda</taxon>
        <taxon>Insecta</taxon>
        <taxon>Pterygota</taxon>
        <taxon>Neoptera</taxon>
        <taxon>Endopterygota</taxon>
        <taxon>Hymenoptera</taxon>
        <taxon>Apocrita</taxon>
        <taxon>Proctotrupomorpha</taxon>
        <taxon>Chalcidoidea</taxon>
        <taxon>Pteromalidae</taxon>
        <taxon>Pteromalinae</taxon>
        <taxon>Trichomalopsis</taxon>
    </lineage>
</organism>
<name>A0A232EQT0_9HYME</name>
<comment type="caution">
    <text evidence="2">The sequence shown here is derived from an EMBL/GenBank/DDBJ whole genome shotgun (WGS) entry which is preliminary data.</text>
</comment>
<dbReference type="STRING" id="543379.A0A232EQT0"/>
<evidence type="ECO:0000256" key="1">
    <source>
        <dbReference type="SAM" id="MobiDB-lite"/>
    </source>
</evidence>
<gene>
    <name evidence="2" type="ORF">TSAR_006521</name>
</gene>
<sequence length="221" mass="24801">ELQAKNDAANAKLRQMVKDQQEAEKKKVQSQEIQQQLATQTVAINEKRDDVMADLAQVEPAVIDAQNDYQKNIPEIFNIAPDVVMSNEIFLADIAKTERDFANDLQSQKAVIKVEKLRQMLHDLTMSTDSDSARSSESEVDMYSEENCEYDIISANQSVRTILKVSKNSASLAKIGDNPPERVCVRVFLECSENMSRCVLERRAGLELLAKKGSSHKLAKI</sequence>
<dbReference type="AlphaFoldDB" id="A0A232EQT0"/>
<proteinExistence type="predicted"/>
<evidence type="ECO:0000313" key="2">
    <source>
        <dbReference type="EMBL" id="OXU20677.1"/>
    </source>
</evidence>
<reference evidence="2 3" key="1">
    <citation type="journal article" date="2017" name="Curr. Biol.">
        <title>The Evolution of Venom by Co-option of Single-Copy Genes.</title>
        <authorList>
            <person name="Martinson E.O."/>
            <person name="Mrinalini"/>
            <person name="Kelkar Y.D."/>
            <person name="Chang C.H."/>
            <person name="Werren J.H."/>
        </authorList>
    </citation>
    <scope>NUCLEOTIDE SEQUENCE [LARGE SCALE GENOMIC DNA]</scope>
    <source>
        <strain evidence="2 3">Alberta</strain>
        <tissue evidence="2">Whole body</tissue>
    </source>
</reference>
<evidence type="ECO:0000313" key="3">
    <source>
        <dbReference type="Proteomes" id="UP000215335"/>
    </source>
</evidence>